<name>A0A1L7WFJ0_9HELO</name>
<reference evidence="2 3" key="1">
    <citation type="submission" date="2016-03" db="EMBL/GenBank/DDBJ databases">
        <authorList>
            <person name="Ploux O."/>
        </authorList>
    </citation>
    <scope>NUCLEOTIDE SEQUENCE [LARGE SCALE GENOMIC DNA]</scope>
    <source>
        <strain evidence="2 3">UAMH 11012</strain>
    </source>
</reference>
<evidence type="ECO:0000256" key="1">
    <source>
        <dbReference type="SAM" id="MobiDB-lite"/>
    </source>
</evidence>
<feature type="compositionally biased region" description="Low complexity" evidence="1">
    <location>
        <begin position="14"/>
        <end position="25"/>
    </location>
</feature>
<dbReference type="Proteomes" id="UP000184330">
    <property type="component" value="Unassembled WGS sequence"/>
</dbReference>
<dbReference type="AlphaFoldDB" id="A0A1L7WFJ0"/>
<proteinExistence type="predicted"/>
<gene>
    <name evidence="2" type="ORF">PAC_01418</name>
</gene>
<organism evidence="2 3">
    <name type="scientific">Phialocephala subalpina</name>
    <dbReference type="NCBI Taxonomy" id="576137"/>
    <lineage>
        <taxon>Eukaryota</taxon>
        <taxon>Fungi</taxon>
        <taxon>Dikarya</taxon>
        <taxon>Ascomycota</taxon>
        <taxon>Pezizomycotina</taxon>
        <taxon>Leotiomycetes</taxon>
        <taxon>Helotiales</taxon>
        <taxon>Mollisiaceae</taxon>
        <taxon>Phialocephala</taxon>
        <taxon>Phialocephala fortinii species complex</taxon>
    </lineage>
</organism>
<accession>A0A1L7WFJ0</accession>
<protein>
    <submittedName>
        <fullName evidence="2">Uncharacterized protein</fullName>
    </submittedName>
</protein>
<feature type="region of interest" description="Disordered" evidence="1">
    <location>
        <begin position="1"/>
        <end position="49"/>
    </location>
</feature>
<evidence type="ECO:0000313" key="3">
    <source>
        <dbReference type="Proteomes" id="UP000184330"/>
    </source>
</evidence>
<feature type="compositionally biased region" description="Basic and acidic residues" evidence="1">
    <location>
        <begin position="1"/>
        <end position="13"/>
    </location>
</feature>
<evidence type="ECO:0000313" key="2">
    <source>
        <dbReference type="EMBL" id="CZR51541.1"/>
    </source>
</evidence>
<keyword evidence="3" id="KW-1185">Reference proteome</keyword>
<dbReference type="EMBL" id="FJOG01000002">
    <property type="protein sequence ID" value="CZR51541.1"/>
    <property type="molecule type" value="Genomic_DNA"/>
</dbReference>
<sequence length="99" mass="10619">MCEVGKMRLDPTRSPHSPTTTTSMTAGDAGDDDVEERGDGTNDGLEDAGDAIDDCHEAAADGLANVFDLSYQISCAQGGWYENWEHTQETTAPILTVLR</sequence>